<dbReference type="Proteomes" id="UP000004358">
    <property type="component" value="Unassembled WGS sequence"/>
</dbReference>
<protein>
    <recommendedName>
        <fullName evidence="2">Ice-binding protein C-terminal domain-containing protein</fullName>
    </recommendedName>
</protein>
<keyword evidence="1" id="KW-0732">Signal</keyword>
<dbReference type="Pfam" id="PF07589">
    <property type="entry name" value="PEP-CTERM"/>
    <property type="match status" value="1"/>
</dbReference>
<dbReference type="EMBL" id="AANZ01000004">
    <property type="protein sequence ID" value="EAQ81576.1"/>
    <property type="molecule type" value="Genomic_DNA"/>
</dbReference>
<evidence type="ECO:0000259" key="2">
    <source>
        <dbReference type="Pfam" id="PF07589"/>
    </source>
</evidence>
<evidence type="ECO:0000313" key="3">
    <source>
        <dbReference type="EMBL" id="EAQ81576.1"/>
    </source>
</evidence>
<dbReference type="NCBIfam" id="TIGR02595">
    <property type="entry name" value="PEP_CTERM"/>
    <property type="match status" value="1"/>
</dbReference>
<accession>A3ZP98</accession>
<dbReference type="AlphaFoldDB" id="A3ZP98"/>
<dbReference type="RefSeq" id="WP_002653568.1">
    <property type="nucleotide sequence ID" value="NZ_CH672376.1"/>
</dbReference>
<reference evidence="3 4" key="1">
    <citation type="submission" date="2006-02" db="EMBL/GenBank/DDBJ databases">
        <authorList>
            <person name="Amann R."/>
            <person name="Ferriera S."/>
            <person name="Johnson J."/>
            <person name="Kravitz S."/>
            <person name="Halpern A."/>
            <person name="Remington K."/>
            <person name="Beeson K."/>
            <person name="Tran B."/>
            <person name="Rogers Y.-H."/>
            <person name="Friedman R."/>
            <person name="Venter J.C."/>
        </authorList>
    </citation>
    <scope>NUCLEOTIDE SEQUENCE [LARGE SCALE GENOMIC DNA]</scope>
    <source>
        <strain evidence="3 4">DSM 3645</strain>
    </source>
</reference>
<dbReference type="eggNOG" id="ENOG502ZUJG">
    <property type="taxonomic scope" value="Bacteria"/>
</dbReference>
<gene>
    <name evidence="3" type="ORF">DSM3645_28382</name>
</gene>
<organism evidence="3 4">
    <name type="scientific">Blastopirellula marina DSM 3645</name>
    <dbReference type="NCBI Taxonomy" id="314230"/>
    <lineage>
        <taxon>Bacteria</taxon>
        <taxon>Pseudomonadati</taxon>
        <taxon>Planctomycetota</taxon>
        <taxon>Planctomycetia</taxon>
        <taxon>Pirellulales</taxon>
        <taxon>Pirellulaceae</taxon>
        <taxon>Blastopirellula</taxon>
    </lineage>
</organism>
<feature type="chain" id="PRO_5002665166" description="Ice-binding protein C-terminal domain-containing protein" evidence="1">
    <location>
        <begin position="22"/>
        <end position="241"/>
    </location>
</feature>
<name>A3ZP98_9BACT</name>
<evidence type="ECO:0000313" key="4">
    <source>
        <dbReference type="Proteomes" id="UP000004358"/>
    </source>
</evidence>
<dbReference type="InterPro" id="IPR013424">
    <property type="entry name" value="Ice-binding_C"/>
</dbReference>
<dbReference type="HOGENOM" id="CLU_1150118_0_0_0"/>
<feature type="domain" description="Ice-binding protein C-terminal" evidence="2">
    <location>
        <begin position="211"/>
        <end position="234"/>
    </location>
</feature>
<comment type="caution">
    <text evidence="3">The sequence shown here is derived from an EMBL/GenBank/DDBJ whole genome shotgun (WGS) entry which is preliminary data.</text>
</comment>
<sequence>MKLCRWICLFITMWIAGPVYAETLSIDATADGSSRWSEYFSDAFVQLDHQPGSYLISEYEADGSYVPVGDGSQIAFLNDGDFNSFFDIEFTAPAGRSGTVAIDAFTADFDDFIADDDAIFNTGYATTINSFTGTATFVGGVISQIDLLADIMLTYDASGFGLGMLDYAGTFAITGAEFALFADGSYETGFTPARYVWDVTGTLDLPEPPTATPEPGSLLLAVVGGVGLLTFRRRRKRVTAE</sequence>
<feature type="signal peptide" evidence="1">
    <location>
        <begin position="1"/>
        <end position="21"/>
    </location>
</feature>
<proteinExistence type="predicted"/>
<evidence type="ECO:0000256" key="1">
    <source>
        <dbReference type="SAM" id="SignalP"/>
    </source>
</evidence>
<dbReference type="OrthoDB" id="9553845at2"/>